<sequence length="145" mass="16215">MWAWCTFTPPSWIKRPHVVVWRGSSENGVAVQVSYLSSDRDLKSHRVDDDSHFNDDDEDHFLGIDSEDGHEDEEPLPPLALPLQNEQGHVTRREIYEGVVAINLDVGIYPGSDFKNSALSNIEPVENPTVNVKGFLKPEASVSFG</sequence>
<dbReference type="Proteomes" id="UP000499080">
    <property type="component" value="Unassembled WGS sequence"/>
</dbReference>
<dbReference type="EMBL" id="BGPR01000135">
    <property type="protein sequence ID" value="GBL98010.1"/>
    <property type="molecule type" value="Genomic_DNA"/>
</dbReference>
<keyword evidence="3" id="KW-1185">Reference proteome</keyword>
<evidence type="ECO:0000256" key="1">
    <source>
        <dbReference type="SAM" id="MobiDB-lite"/>
    </source>
</evidence>
<gene>
    <name evidence="2" type="ORF">AVEN_126899_1</name>
</gene>
<comment type="caution">
    <text evidence="2">The sequence shown here is derived from an EMBL/GenBank/DDBJ whole genome shotgun (WGS) entry which is preliminary data.</text>
</comment>
<name>A0A4Y2C0K3_ARAVE</name>
<evidence type="ECO:0000313" key="2">
    <source>
        <dbReference type="EMBL" id="GBL98010.1"/>
    </source>
</evidence>
<proteinExistence type="predicted"/>
<protein>
    <submittedName>
        <fullName evidence="2">Uncharacterized protein</fullName>
    </submittedName>
</protein>
<feature type="compositionally biased region" description="Basic and acidic residues" evidence="1">
    <location>
        <begin position="43"/>
        <end position="54"/>
    </location>
</feature>
<dbReference type="AlphaFoldDB" id="A0A4Y2C0K3"/>
<accession>A0A4Y2C0K3</accession>
<organism evidence="2 3">
    <name type="scientific">Araneus ventricosus</name>
    <name type="common">Orbweaver spider</name>
    <name type="synonym">Epeira ventricosa</name>
    <dbReference type="NCBI Taxonomy" id="182803"/>
    <lineage>
        <taxon>Eukaryota</taxon>
        <taxon>Metazoa</taxon>
        <taxon>Ecdysozoa</taxon>
        <taxon>Arthropoda</taxon>
        <taxon>Chelicerata</taxon>
        <taxon>Arachnida</taxon>
        <taxon>Araneae</taxon>
        <taxon>Araneomorphae</taxon>
        <taxon>Entelegynae</taxon>
        <taxon>Araneoidea</taxon>
        <taxon>Araneidae</taxon>
        <taxon>Araneus</taxon>
    </lineage>
</organism>
<feature type="region of interest" description="Disordered" evidence="1">
    <location>
        <begin position="43"/>
        <end position="78"/>
    </location>
</feature>
<feature type="compositionally biased region" description="Acidic residues" evidence="1">
    <location>
        <begin position="55"/>
        <end position="75"/>
    </location>
</feature>
<reference evidence="2 3" key="1">
    <citation type="journal article" date="2019" name="Sci. Rep.">
        <title>Orb-weaving spider Araneus ventricosus genome elucidates the spidroin gene catalogue.</title>
        <authorList>
            <person name="Kono N."/>
            <person name="Nakamura H."/>
            <person name="Ohtoshi R."/>
            <person name="Moran D.A.P."/>
            <person name="Shinohara A."/>
            <person name="Yoshida Y."/>
            <person name="Fujiwara M."/>
            <person name="Mori M."/>
            <person name="Tomita M."/>
            <person name="Arakawa K."/>
        </authorList>
    </citation>
    <scope>NUCLEOTIDE SEQUENCE [LARGE SCALE GENOMIC DNA]</scope>
</reference>
<evidence type="ECO:0000313" key="3">
    <source>
        <dbReference type="Proteomes" id="UP000499080"/>
    </source>
</evidence>